<reference evidence="1" key="1">
    <citation type="submission" date="2014-09" db="EMBL/GenBank/DDBJ databases">
        <authorList>
            <person name="Magalhaes I.L.F."/>
            <person name="Oliveira U."/>
            <person name="Santos F.R."/>
            <person name="Vidigal T.H.D.A."/>
            <person name="Brescovit A.D."/>
            <person name="Santos A.J."/>
        </authorList>
    </citation>
    <scope>NUCLEOTIDE SEQUENCE</scope>
    <source>
        <tissue evidence="1">Shoot tissue taken approximately 20 cm above the soil surface</tissue>
    </source>
</reference>
<organism evidence="1">
    <name type="scientific">Arundo donax</name>
    <name type="common">Giant reed</name>
    <name type="synonym">Donax arundinaceus</name>
    <dbReference type="NCBI Taxonomy" id="35708"/>
    <lineage>
        <taxon>Eukaryota</taxon>
        <taxon>Viridiplantae</taxon>
        <taxon>Streptophyta</taxon>
        <taxon>Embryophyta</taxon>
        <taxon>Tracheophyta</taxon>
        <taxon>Spermatophyta</taxon>
        <taxon>Magnoliopsida</taxon>
        <taxon>Liliopsida</taxon>
        <taxon>Poales</taxon>
        <taxon>Poaceae</taxon>
        <taxon>PACMAD clade</taxon>
        <taxon>Arundinoideae</taxon>
        <taxon>Arundineae</taxon>
        <taxon>Arundo</taxon>
    </lineage>
</organism>
<reference evidence="1" key="2">
    <citation type="journal article" date="2015" name="Data Brief">
        <title>Shoot transcriptome of the giant reed, Arundo donax.</title>
        <authorList>
            <person name="Barrero R.A."/>
            <person name="Guerrero F.D."/>
            <person name="Moolhuijzen P."/>
            <person name="Goolsby J.A."/>
            <person name="Tidwell J."/>
            <person name="Bellgard S.E."/>
            <person name="Bellgard M.I."/>
        </authorList>
    </citation>
    <scope>NUCLEOTIDE SEQUENCE</scope>
    <source>
        <tissue evidence="1">Shoot tissue taken approximately 20 cm above the soil surface</tissue>
    </source>
</reference>
<evidence type="ECO:0000313" key="1">
    <source>
        <dbReference type="EMBL" id="JAE16161.1"/>
    </source>
</evidence>
<dbReference type="AlphaFoldDB" id="A0A0A9G0V3"/>
<sequence length="52" mass="6173">MAFLFSFNTALKMTNYAYQTFSSCSSSITLSMSYNYRDLQSWNMECFVIWEL</sequence>
<accession>A0A0A9G0V3</accession>
<protein>
    <submittedName>
        <fullName evidence="1">Uncharacterized protein</fullName>
    </submittedName>
</protein>
<dbReference type="EMBL" id="GBRH01181735">
    <property type="protein sequence ID" value="JAE16161.1"/>
    <property type="molecule type" value="Transcribed_RNA"/>
</dbReference>
<proteinExistence type="predicted"/>
<name>A0A0A9G0V3_ARUDO</name>